<evidence type="ECO:0000313" key="1">
    <source>
        <dbReference type="EMBL" id="KAF2465667.1"/>
    </source>
</evidence>
<gene>
    <name evidence="1" type="ORF">BDR25DRAFT_82110</name>
</gene>
<keyword evidence="2" id="KW-1185">Reference proteome</keyword>
<organism evidence="1 2">
    <name type="scientific">Lindgomyces ingoldianus</name>
    <dbReference type="NCBI Taxonomy" id="673940"/>
    <lineage>
        <taxon>Eukaryota</taxon>
        <taxon>Fungi</taxon>
        <taxon>Dikarya</taxon>
        <taxon>Ascomycota</taxon>
        <taxon>Pezizomycotina</taxon>
        <taxon>Dothideomycetes</taxon>
        <taxon>Pleosporomycetidae</taxon>
        <taxon>Pleosporales</taxon>
        <taxon>Lindgomycetaceae</taxon>
        <taxon>Lindgomyces</taxon>
    </lineage>
</organism>
<evidence type="ECO:0000313" key="2">
    <source>
        <dbReference type="Proteomes" id="UP000799755"/>
    </source>
</evidence>
<dbReference type="Proteomes" id="UP000799755">
    <property type="component" value="Unassembled WGS sequence"/>
</dbReference>
<dbReference type="EMBL" id="MU003528">
    <property type="protein sequence ID" value="KAF2465667.1"/>
    <property type="molecule type" value="Genomic_DNA"/>
</dbReference>
<name>A0ACB6QHS3_9PLEO</name>
<accession>A0ACB6QHS3</accession>
<proteinExistence type="predicted"/>
<comment type="caution">
    <text evidence="1">The sequence shown here is derived from an EMBL/GenBank/DDBJ whole genome shotgun (WGS) entry which is preliminary data.</text>
</comment>
<sequence>MDPISFTAGLLTLLAAASGSCKFLYNFILDISDAPSEIYSQNIKLRSLHRTFLGLIRFYESPDLPPELQLDSDLRANLLRFIDTIGAFKTKIQKRGGTLDKNRRHHAWERLIWLSSDRELRKFYISLDNWDTIFRNTASGTTMNLLMTIHRDTAELRARPSQTICADAAIGFRHLENTYLKDKYKDSPIDEVGQGRTETKTKNPHLLLPASQSLPISNRVSNFLSTVFEPYGLKAQHWSNFEQGFMKVDLRLGFVVARFWCEERRALYTKVLSKREGYCMSSSIRLRRVIPGNLSMTVFITYRSYNPFQVSLEWHMKASRILEFDSPAYSACERGDWALLKRLLVQGKASLSDSTIFGDTVLHIAARSNNSRLVSTLLGLKADVSATNDFGE</sequence>
<reference evidence="1" key="1">
    <citation type="journal article" date="2020" name="Stud. Mycol.">
        <title>101 Dothideomycetes genomes: a test case for predicting lifestyles and emergence of pathogens.</title>
        <authorList>
            <person name="Haridas S."/>
            <person name="Albert R."/>
            <person name="Binder M."/>
            <person name="Bloem J."/>
            <person name="Labutti K."/>
            <person name="Salamov A."/>
            <person name="Andreopoulos B."/>
            <person name="Baker S."/>
            <person name="Barry K."/>
            <person name="Bills G."/>
            <person name="Bluhm B."/>
            <person name="Cannon C."/>
            <person name="Castanera R."/>
            <person name="Culley D."/>
            <person name="Daum C."/>
            <person name="Ezra D."/>
            <person name="Gonzalez J."/>
            <person name="Henrissat B."/>
            <person name="Kuo A."/>
            <person name="Liang C."/>
            <person name="Lipzen A."/>
            <person name="Lutzoni F."/>
            <person name="Magnuson J."/>
            <person name="Mondo S."/>
            <person name="Nolan M."/>
            <person name="Ohm R."/>
            <person name="Pangilinan J."/>
            <person name="Park H.-J."/>
            <person name="Ramirez L."/>
            <person name="Alfaro M."/>
            <person name="Sun H."/>
            <person name="Tritt A."/>
            <person name="Yoshinaga Y."/>
            <person name="Zwiers L.-H."/>
            <person name="Turgeon B."/>
            <person name="Goodwin S."/>
            <person name="Spatafora J."/>
            <person name="Crous P."/>
            <person name="Grigoriev I."/>
        </authorList>
    </citation>
    <scope>NUCLEOTIDE SEQUENCE</scope>
    <source>
        <strain evidence="1">ATCC 200398</strain>
    </source>
</reference>
<protein>
    <submittedName>
        <fullName evidence="1">Uncharacterized protein</fullName>
    </submittedName>
</protein>